<dbReference type="OrthoDB" id="529273at2759"/>
<reference evidence="1 2" key="1">
    <citation type="submission" date="2014-04" db="EMBL/GenBank/DDBJ databases">
        <authorList>
            <consortium name="DOE Joint Genome Institute"/>
            <person name="Kuo A."/>
            <person name="Kohler A."/>
            <person name="Costa M.D."/>
            <person name="Nagy L.G."/>
            <person name="Floudas D."/>
            <person name="Copeland A."/>
            <person name="Barry K.W."/>
            <person name="Cichocki N."/>
            <person name="Veneault-Fourrey C."/>
            <person name="LaButti K."/>
            <person name="Lindquist E.A."/>
            <person name="Lipzen A."/>
            <person name="Lundell T."/>
            <person name="Morin E."/>
            <person name="Murat C."/>
            <person name="Sun H."/>
            <person name="Tunlid A."/>
            <person name="Henrissat B."/>
            <person name="Grigoriev I.V."/>
            <person name="Hibbett D.S."/>
            <person name="Martin F."/>
            <person name="Nordberg H.P."/>
            <person name="Cantor M.N."/>
            <person name="Hua S.X."/>
        </authorList>
    </citation>
    <scope>NUCLEOTIDE SEQUENCE [LARGE SCALE GENOMIC DNA]</scope>
    <source>
        <strain evidence="1 2">441</strain>
    </source>
</reference>
<proteinExistence type="predicted"/>
<gene>
    <name evidence="1" type="ORF">PISMIDRAFT_674539</name>
</gene>
<name>A0A0C9ZZH1_9AGAM</name>
<evidence type="ECO:0000313" key="1">
    <source>
        <dbReference type="EMBL" id="KIK27642.1"/>
    </source>
</evidence>
<keyword evidence="2" id="KW-1185">Reference proteome</keyword>
<dbReference type="Proteomes" id="UP000054018">
    <property type="component" value="Unassembled WGS sequence"/>
</dbReference>
<accession>A0A0C9ZZH1</accession>
<reference evidence="2" key="2">
    <citation type="submission" date="2015-01" db="EMBL/GenBank/DDBJ databases">
        <title>Evolutionary Origins and Diversification of the Mycorrhizal Mutualists.</title>
        <authorList>
            <consortium name="DOE Joint Genome Institute"/>
            <consortium name="Mycorrhizal Genomics Consortium"/>
            <person name="Kohler A."/>
            <person name="Kuo A."/>
            <person name="Nagy L.G."/>
            <person name="Floudas D."/>
            <person name="Copeland A."/>
            <person name="Barry K.W."/>
            <person name="Cichocki N."/>
            <person name="Veneault-Fourrey C."/>
            <person name="LaButti K."/>
            <person name="Lindquist E.A."/>
            <person name="Lipzen A."/>
            <person name="Lundell T."/>
            <person name="Morin E."/>
            <person name="Murat C."/>
            <person name="Riley R."/>
            <person name="Ohm R."/>
            <person name="Sun H."/>
            <person name="Tunlid A."/>
            <person name="Henrissat B."/>
            <person name="Grigoriev I.V."/>
            <person name="Hibbett D.S."/>
            <person name="Martin F."/>
        </authorList>
    </citation>
    <scope>NUCLEOTIDE SEQUENCE [LARGE SCALE GENOMIC DNA]</scope>
    <source>
        <strain evidence="2">441</strain>
    </source>
</reference>
<organism evidence="1 2">
    <name type="scientific">Pisolithus microcarpus 441</name>
    <dbReference type="NCBI Taxonomy" id="765257"/>
    <lineage>
        <taxon>Eukaryota</taxon>
        <taxon>Fungi</taxon>
        <taxon>Dikarya</taxon>
        <taxon>Basidiomycota</taxon>
        <taxon>Agaricomycotina</taxon>
        <taxon>Agaricomycetes</taxon>
        <taxon>Agaricomycetidae</taxon>
        <taxon>Boletales</taxon>
        <taxon>Sclerodermatineae</taxon>
        <taxon>Pisolithaceae</taxon>
        <taxon>Pisolithus</taxon>
    </lineage>
</organism>
<dbReference type="HOGENOM" id="CLU_3107241_0_0_1"/>
<protein>
    <submittedName>
        <fullName evidence="1">Uncharacterized protein</fullName>
    </submittedName>
</protein>
<dbReference type="EMBL" id="KN833695">
    <property type="protein sequence ID" value="KIK27642.1"/>
    <property type="molecule type" value="Genomic_DNA"/>
</dbReference>
<sequence length="51" mass="5830">MTIYVPLGQLMDFSILSFFPGYSSQMPSISYLVGSMLYYPFRCAMPWFSSA</sequence>
<evidence type="ECO:0000313" key="2">
    <source>
        <dbReference type="Proteomes" id="UP000054018"/>
    </source>
</evidence>
<dbReference type="AlphaFoldDB" id="A0A0C9ZZH1"/>